<name>A0A1L9RRI1_ASPWE</name>
<dbReference type="GeneID" id="63752477"/>
<dbReference type="AlphaFoldDB" id="A0A1L9RRI1"/>
<reference evidence="3" key="1">
    <citation type="journal article" date="2017" name="Genome Biol.">
        <title>Comparative genomics reveals high biological diversity and specific adaptations in the industrially and medically important fungal genus Aspergillus.</title>
        <authorList>
            <person name="de Vries R.P."/>
            <person name="Riley R."/>
            <person name="Wiebenga A."/>
            <person name="Aguilar-Osorio G."/>
            <person name="Amillis S."/>
            <person name="Uchima C.A."/>
            <person name="Anderluh G."/>
            <person name="Asadollahi M."/>
            <person name="Askin M."/>
            <person name="Barry K."/>
            <person name="Battaglia E."/>
            <person name="Bayram O."/>
            <person name="Benocci T."/>
            <person name="Braus-Stromeyer S.A."/>
            <person name="Caldana C."/>
            <person name="Canovas D."/>
            <person name="Cerqueira G.C."/>
            <person name="Chen F."/>
            <person name="Chen W."/>
            <person name="Choi C."/>
            <person name="Clum A."/>
            <person name="Dos Santos R.A."/>
            <person name="Damasio A.R."/>
            <person name="Diallinas G."/>
            <person name="Emri T."/>
            <person name="Fekete E."/>
            <person name="Flipphi M."/>
            <person name="Freyberg S."/>
            <person name="Gallo A."/>
            <person name="Gournas C."/>
            <person name="Habgood R."/>
            <person name="Hainaut M."/>
            <person name="Harispe M.L."/>
            <person name="Henrissat B."/>
            <person name="Hilden K.S."/>
            <person name="Hope R."/>
            <person name="Hossain A."/>
            <person name="Karabika E."/>
            <person name="Karaffa L."/>
            <person name="Karanyi Z."/>
            <person name="Krasevec N."/>
            <person name="Kuo A."/>
            <person name="Kusch H."/>
            <person name="LaButti K."/>
            <person name="Lagendijk E.L."/>
            <person name="Lapidus A."/>
            <person name="Levasseur A."/>
            <person name="Lindquist E."/>
            <person name="Lipzen A."/>
            <person name="Logrieco A.F."/>
            <person name="MacCabe A."/>
            <person name="Maekelae M.R."/>
            <person name="Malavazi I."/>
            <person name="Melin P."/>
            <person name="Meyer V."/>
            <person name="Mielnichuk N."/>
            <person name="Miskei M."/>
            <person name="Molnar A.P."/>
            <person name="Mule G."/>
            <person name="Ngan C.Y."/>
            <person name="Orejas M."/>
            <person name="Orosz E."/>
            <person name="Ouedraogo J.P."/>
            <person name="Overkamp K.M."/>
            <person name="Park H.-S."/>
            <person name="Perrone G."/>
            <person name="Piumi F."/>
            <person name="Punt P.J."/>
            <person name="Ram A.F."/>
            <person name="Ramon A."/>
            <person name="Rauscher S."/>
            <person name="Record E."/>
            <person name="Riano-Pachon D.M."/>
            <person name="Robert V."/>
            <person name="Roehrig J."/>
            <person name="Ruller R."/>
            <person name="Salamov A."/>
            <person name="Salih N.S."/>
            <person name="Samson R.A."/>
            <person name="Sandor E."/>
            <person name="Sanguinetti M."/>
            <person name="Schuetze T."/>
            <person name="Sepcic K."/>
            <person name="Shelest E."/>
            <person name="Sherlock G."/>
            <person name="Sophianopoulou V."/>
            <person name="Squina F.M."/>
            <person name="Sun H."/>
            <person name="Susca A."/>
            <person name="Todd R.B."/>
            <person name="Tsang A."/>
            <person name="Unkles S.E."/>
            <person name="van de Wiele N."/>
            <person name="van Rossen-Uffink D."/>
            <person name="Oliveira J.V."/>
            <person name="Vesth T.C."/>
            <person name="Visser J."/>
            <person name="Yu J.-H."/>
            <person name="Zhou M."/>
            <person name="Andersen M.R."/>
            <person name="Archer D.B."/>
            <person name="Baker S.E."/>
            <person name="Benoit I."/>
            <person name="Brakhage A.A."/>
            <person name="Braus G.H."/>
            <person name="Fischer R."/>
            <person name="Frisvad J.C."/>
            <person name="Goldman G.H."/>
            <person name="Houbraken J."/>
            <person name="Oakley B."/>
            <person name="Pocsi I."/>
            <person name="Scazzocchio C."/>
            <person name="Seiboth B."/>
            <person name="vanKuyk P.A."/>
            <person name="Wortman J."/>
            <person name="Dyer P.S."/>
            <person name="Grigoriev I.V."/>
        </authorList>
    </citation>
    <scope>NUCLEOTIDE SEQUENCE [LARGE SCALE GENOMIC DNA]</scope>
    <source>
        <strain evidence="3">DTO 134E9</strain>
    </source>
</reference>
<dbReference type="RefSeq" id="XP_040691205.1">
    <property type="nucleotide sequence ID" value="XM_040836629.1"/>
</dbReference>
<keyword evidence="1" id="KW-0472">Membrane</keyword>
<gene>
    <name evidence="2" type="ORF">ASPWEDRAFT_458297</name>
</gene>
<proteinExistence type="predicted"/>
<feature type="transmembrane region" description="Helical" evidence="1">
    <location>
        <begin position="51"/>
        <end position="75"/>
    </location>
</feature>
<dbReference type="Proteomes" id="UP000184383">
    <property type="component" value="Unassembled WGS sequence"/>
</dbReference>
<dbReference type="VEuPathDB" id="FungiDB:ASPWEDRAFT_458297"/>
<evidence type="ECO:0000313" key="3">
    <source>
        <dbReference type="Proteomes" id="UP000184383"/>
    </source>
</evidence>
<protein>
    <recommendedName>
        <fullName evidence="4">Transmembrane protein</fullName>
    </recommendedName>
</protein>
<keyword evidence="1" id="KW-0812">Transmembrane</keyword>
<dbReference type="EMBL" id="KV878211">
    <property type="protein sequence ID" value="OJJ37529.1"/>
    <property type="molecule type" value="Genomic_DNA"/>
</dbReference>
<keyword evidence="1" id="KW-1133">Transmembrane helix</keyword>
<evidence type="ECO:0000313" key="2">
    <source>
        <dbReference type="EMBL" id="OJJ37529.1"/>
    </source>
</evidence>
<keyword evidence="3" id="KW-1185">Reference proteome</keyword>
<sequence length="108" mass="12702">MEARHLIPPSSYLIWMRMVLRVRPRCLLEALQFSPIAYCSAFLTFEQGSLLIPHFLPLPFPMTFLFLIHGSFLVASPIHRRICLLIGFYLVLFFFLLIIYYSEAFSRD</sequence>
<organism evidence="2 3">
    <name type="scientific">Aspergillus wentii DTO 134E9</name>
    <dbReference type="NCBI Taxonomy" id="1073089"/>
    <lineage>
        <taxon>Eukaryota</taxon>
        <taxon>Fungi</taxon>
        <taxon>Dikarya</taxon>
        <taxon>Ascomycota</taxon>
        <taxon>Pezizomycotina</taxon>
        <taxon>Eurotiomycetes</taxon>
        <taxon>Eurotiomycetidae</taxon>
        <taxon>Eurotiales</taxon>
        <taxon>Aspergillaceae</taxon>
        <taxon>Aspergillus</taxon>
        <taxon>Aspergillus subgen. Cremei</taxon>
    </lineage>
</organism>
<accession>A0A1L9RRI1</accession>
<evidence type="ECO:0008006" key="4">
    <source>
        <dbReference type="Google" id="ProtNLM"/>
    </source>
</evidence>
<feature type="transmembrane region" description="Helical" evidence="1">
    <location>
        <begin position="82"/>
        <end position="102"/>
    </location>
</feature>
<feature type="transmembrane region" description="Helical" evidence="1">
    <location>
        <begin position="26"/>
        <end position="45"/>
    </location>
</feature>
<evidence type="ECO:0000256" key="1">
    <source>
        <dbReference type="SAM" id="Phobius"/>
    </source>
</evidence>